<name>A0A377G9L8_9GAMM</name>
<accession>A0A377G9L8</accession>
<evidence type="ECO:0000256" key="1">
    <source>
        <dbReference type="SAM" id="Phobius"/>
    </source>
</evidence>
<gene>
    <name evidence="2" type="ORF">NCTC11370_01575</name>
</gene>
<keyword evidence="1" id="KW-1133">Transmembrane helix</keyword>
<evidence type="ECO:0000313" key="2">
    <source>
        <dbReference type="EMBL" id="STO21507.1"/>
    </source>
</evidence>
<dbReference type="Proteomes" id="UP000254554">
    <property type="component" value="Unassembled WGS sequence"/>
</dbReference>
<keyword evidence="1" id="KW-0472">Membrane</keyword>
<evidence type="ECO:0000313" key="3">
    <source>
        <dbReference type="Proteomes" id="UP000254554"/>
    </source>
</evidence>
<proteinExistence type="predicted"/>
<keyword evidence="1" id="KW-0812">Transmembrane</keyword>
<protein>
    <submittedName>
        <fullName evidence="2">Uncharacterized protein</fullName>
    </submittedName>
</protein>
<dbReference type="AlphaFoldDB" id="A0A377G9L8"/>
<keyword evidence="3" id="KW-1185">Reference proteome</keyword>
<feature type="transmembrane region" description="Helical" evidence="1">
    <location>
        <begin position="20"/>
        <end position="36"/>
    </location>
</feature>
<dbReference type="STRING" id="1094715.GCA_000236165_00849"/>
<sequence length="40" mass="4651">MQLLLLSEVIVMRYNGYHGVIYDMIYLSILLLLMGVDHPI</sequence>
<organism evidence="2 3">
    <name type="scientific">Fluoribacter dumoffii</name>
    <dbReference type="NCBI Taxonomy" id="463"/>
    <lineage>
        <taxon>Bacteria</taxon>
        <taxon>Pseudomonadati</taxon>
        <taxon>Pseudomonadota</taxon>
        <taxon>Gammaproteobacteria</taxon>
        <taxon>Legionellales</taxon>
        <taxon>Legionellaceae</taxon>
        <taxon>Fluoribacter</taxon>
    </lineage>
</organism>
<reference evidence="2 3" key="1">
    <citation type="submission" date="2018-06" db="EMBL/GenBank/DDBJ databases">
        <authorList>
            <consortium name="Pathogen Informatics"/>
            <person name="Doyle S."/>
        </authorList>
    </citation>
    <scope>NUCLEOTIDE SEQUENCE [LARGE SCALE GENOMIC DNA]</scope>
    <source>
        <strain evidence="2 3">NCTC11370</strain>
    </source>
</reference>
<dbReference type="EMBL" id="UGGT01000001">
    <property type="protein sequence ID" value="STO21507.1"/>
    <property type="molecule type" value="Genomic_DNA"/>
</dbReference>